<keyword evidence="6" id="KW-1185">Reference proteome</keyword>
<evidence type="ECO:0000313" key="6">
    <source>
        <dbReference type="Proteomes" id="UP001301350"/>
    </source>
</evidence>
<dbReference type="Proteomes" id="UP001301350">
    <property type="component" value="Unassembled WGS sequence"/>
</dbReference>
<sequence>MADTASSFSLTVFSSSGKLNQLEYALKAVNAGATSLGIRAKNGCVIATEKRLPSALADDATIRKVESVTEGIGMVYAGMGPDYRLLVQKARKVAQTYYQTFREPMPLAQLVRELATVMQEFTQSGGVRPFGCSLLLVGYDAEEEPQLAQVDPSGSFFFWKASAIGKNMVNAKTFLEKRYQDDVELEDAVHMAVLTLKEGFEGKITERNIEIGIVGPDRRFVALRPAAIRDYLGEVE</sequence>
<dbReference type="GO" id="GO:0006511">
    <property type="term" value="P:ubiquitin-dependent protein catabolic process"/>
    <property type="evidence" value="ECO:0007669"/>
    <property type="project" value="InterPro"/>
</dbReference>
<keyword evidence="3" id="KW-0539">Nucleus</keyword>
<keyword evidence="1 2" id="KW-0647">Proteasome</keyword>
<dbReference type="Pfam" id="PF10584">
    <property type="entry name" value="Proteasome_A_N"/>
    <property type="match status" value="1"/>
</dbReference>
<dbReference type="InterPro" id="IPR029055">
    <property type="entry name" value="Ntn_hydrolases_N"/>
</dbReference>
<evidence type="ECO:0000256" key="3">
    <source>
        <dbReference type="RuleBase" id="RU000551"/>
    </source>
</evidence>
<name>A0AAV9J0J2_CYACA</name>
<comment type="caution">
    <text evidence="5">The sequence shown here is derived from an EMBL/GenBank/DDBJ whole genome shotgun (WGS) entry which is preliminary data.</text>
</comment>
<dbReference type="SUPFAM" id="SSF56235">
    <property type="entry name" value="N-terminal nucleophile aminohydrolases (Ntn hydrolases)"/>
    <property type="match status" value="1"/>
</dbReference>
<dbReference type="Pfam" id="PF00227">
    <property type="entry name" value="Proteasome"/>
    <property type="match status" value="1"/>
</dbReference>
<dbReference type="Gene3D" id="3.60.20.10">
    <property type="entry name" value="Glutamine Phosphoribosylpyrophosphate, subunit 1, domain 1"/>
    <property type="match status" value="1"/>
</dbReference>
<dbReference type="InterPro" id="IPR050115">
    <property type="entry name" value="Proteasome_alpha"/>
</dbReference>
<accession>A0AAV9J0J2</accession>
<comment type="similarity">
    <text evidence="2 3">Belongs to the peptidase T1A family.</text>
</comment>
<comment type="subcellular location">
    <subcellularLocation>
        <location evidence="3">Cytoplasm</location>
    </subcellularLocation>
    <subcellularLocation>
        <location evidence="3">Nucleus</location>
    </subcellularLocation>
</comment>
<feature type="domain" description="Proteasome alpha-type subunits" evidence="4">
    <location>
        <begin position="6"/>
        <end position="28"/>
    </location>
</feature>
<evidence type="ECO:0000256" key="1">
    <source>
        <dbReference type="ARBA" id="ARBA00022942"/>
    </source>
</evidence>
<keyword evidence="3" id="KW-0963">Cytoplasm</keyword>
<reference evidence="5 6" key="1">
    <citation type="submission" date="2022-07" db="EMBL/GenBank/DDBJ databases">
        <title>Genome-wide signatures of adaptation to extreme environments.</title>
        <authorList>
            <person name="Cho C.H."/>
            <person name="Yoon H.S."/>
        </authorList>
    </citation>
    <scope>NUCLEOTIDE SEQUENCE [LARGE SCALE GENOMIC DNA]</scope>
    <source>
        <strain evidence="5 6">DBV 063 E5</strain>
    </source>
</reference>
<organism evidence="5 6">
    <name type="scientific">Cyanidium caldarium</name>
    <name type="common">Red alga</name>
    <dbReference type="NCBI Taxonomy" id="2771"/>
    <lineage>
        <taxon>Eukaryota</taxon>
        <taxon>Rhodophyta</taxon>
        <taxon>Bangiophyceae</taxon>
        <taxon>Cyanidiales</taxon>
        <taxon>Cyanidiaceae</taxon>
        <taxon>Cyanidium</taxon>
    </lineage>
</organism>
<dbReference type="GO" id="GO:0019773">
    <property type="term" value="C:proteasome core complex, alpha-subunit complex"/>
    <property type="evidence" value="ECO:0007669"/>
    <property type="project" value="UniProtKB-UniRule"/>
</dbReference>
<evidence type="ECO:0000313" key="5">
    <source>
        <dbReference type="EMBL" id="KAK4537916.1"/>
    </source>
</evidence>
<proteinExistence type="inferred from homology"/>
<gene>
    <name evidence="5" type="ORF">CDCA_CDCA15G3941</name>
</gene>
<dbReference type="InterPro" id="IPR023332">
    <property type="entry name" value="Proteasome_alpha-type"/>
</dbReference>
<dbReference type="CDD" id="cd03750">
    <property type="entry name" value="proteasome_alpha_type_2"/>
    <property type="match status" value="1"/>
</dbReference>
<dbReference type="PROSITE" id="PS00388">
    <property type="entry name" value="PROTEASOME_ALPHA_1"/>
    <property type="match status" value="1"/>
</dbReference>
<protein>
    <recommendedName>
        <fullName evidence="3">Proteasome subunit alpha type</fullName>
    </recommendedName>
</protein>
<dbReference type="InterPro" id="IPR000426">
    <property type="entry name" value="Proteasome_asu_N"/>
</dbReference>
<dbReference type="AlphaFoldDB" id="A0AAV9J0J2"/>
<dbReference type="EMBL" id="JANCYW010000015">
    <property type="protein sequence ID" value="KAK4537916.1"/>
    <property type="molecule type" value="Genomic_DNA"/>
</dbReference>
<evidence type="ECO:0000259" key="4">
    <source>
        <dbReference type="PROSITE" id="PS00388"/>
    </source>
</evidence>
<dbReference type="SMART" id="SM00948">
    <property type="entry name" value="Proteasome_A_N"/>
    <property type="match status" value="1"/>
</dbReference>
<comment type="subunit">
    <text evidence="3">The 26S proteasome consists of a 20S proteasome core and two 19S regulatory subunits.</text>
</comment>
<dbReference type="PROSITE" id="PS51475">
    <property type="entry name" value="PROTEASOME_ALPHA_2"/>
    <property type="match status" value="1"/>
</dbReference>
<dbReference type="PANTHER" id="PTHR11599">
    <property type="entry name" value="PROTEASOME SUBUNIT ALPHA/BETA"/>
    <property type="match status" value="1"/>
</dbReference>
<dbReference type="GO" id="GO:0005737">
    <property type="term" value="C:cytoplasm"/>
    <property type="evidence" value="ECO:0007669"/>
    <property type="project" value="UniProtKB-SubCell"/>
</dbReference>
<evidence type="ECO:0000256" key="2">
    <source>
        <dbReference type="PROSITE-ProRule" id="PRU00808"/>
    </source>
</evidence>
<dbReference type="GO" id="GO:0005634">
    <property type="term" value="C:nucleus"/>
    <property type="evidence" value="ECO:0007669"/>
    <property type="project" value="UniProtKB-SubCell"/>
</dbReference>
<dbReference type="InterPro" id="IPR001353">
    <property type="entry name" value="Proteasome_sua/b"/>
</dbReference>